<gene>
    <name evidence="2" type="ORF">Acr_19g0010060</name>
</gene>
<dbReference type="OrthoDB" id="118154at2759"/>
<dbReference type="GO" id="GO:0032588">
    <property type="term" value="C:trans-Golgi network membrane"/>
    <property type="evidence" value="ECO:0007669"/>
    <property type="project" value="TreeGrafter"/>
</dbReference>
<proteinExistence type="predicted"/>
<dbReference type="InterPro" id="IPR039273">
    <property type="entry name" value="TEPSIN"/>
</dbReference>
<dbReference type="PANTHER" id="PTHR21514">
    <property type="entry name" value="AP-4 COMPLEX ACCESSORY SUBUNIT TEPSIN"/>
    <property type="match status" value="1"/>
</dbReference>
<dbReference type="AlphaFoldDB" id="A0A7J0GB92"/>
<dbReference type="EMBL" id="BJWL01000019">
    <property type="protein sequence ID" value="GFZ08069.1"/>
    <property type="molecule type" value="Genomic_DNA"/>
</dbReference>
<evidence type="ECO:0000256" key="1">
    <source>
        <dbReference type="SAM" id="MobiDB-lite"/>
    </source>
</evidence>
<reference evidence="2 3" key="1">
    <citation type="submission" date="2019-07" db="EMBL/GenBank/DDBJ databases">
        <title>De Novo Assembly of kiwifruit Actinidia rufa.</title>
        <authorList>
            <person name="Sugita-Konishi S."/>
            <person name="Sato K."/>
            <person name="Mori E."/>
            <person name="Abe Y."/>
            <person name="Kisaki G."/>
            <person name="Hamano K."/>
            <person name="Suezawa K."/>
            <person name="Otani M."/>
            <person name="Fukuda T."/>
            <person name="Manabe T."/>
            <person name="Gomi K."/>
            <person name="Tabuchi M."/>
            <person name="Akimitsu K."/>
            <person name="Kataoka I."/>
        </authorList>
    </citation>
    <scope>NUCLEOTIDE SEQUENCE [LARGE SCALE GENOMIC DNA]</scope>
    <source>
        <strain evidence="3">cv. Fuchu</strain>
    </source>
</reference>
<dbReference type="Gene3D" id="1.25.40.90">
    <property type="match status" value="1"/>
</dbReference>
<feature type="region of interest" description="Disordered" evidence="1">
    <location>
        <begin position="77"/>
        <end position="108"/>
    </location>
</feature>
<evidence type="ECO:0000313" key="3">
    <source>
        <dbReference type="Proteomes" id="UP000585474"/>
    </source>
</evidence>
<comment type="caution">
    <text evidence="2">The sequence shown here is derived from an EMBL/GenBank/DDBJ whole genome shotgun (WGS) entry which is preliminary data.</text>
</comment>
<keyword evidence="3" id="KW-1185">Reference proteome</keyword>
<organism evidence="2 3">
    <name type="scientific">Actinidia rufa</name>
    <dbReference type="NCBI Taxonomy" id="165716"/>
    <lineage>
        <taxon>Eukaryota</taxon>
        <taxon>Viridiplantae</taxon>
        <taxon>Streptophyta</taxon>
        <taxon>Embryophyta</taxon>
        <taxon>Tracheophyta</taxon>
        <taxon>Spermatophyta</taxon>
        <taxon>Magnoliopsida</taxon>
        <taxon>eudicotyledons</taxon>
        <taxon>Gunneridae</taxon>
        <taxon>Pentapetalae</taxon>
        <taxon>asterids</taxon>
        <taxon>Ericales</taxon>
        <taxon>Actinidiaceae</taxon>
        <taxon>Actinidia</taxon>
    </lineage>
</organism>
<name>A0A7J0GB92_9ERIC</name>
<protein>
    <submittedName>
        <fullName evidence="2">ENTH/VHS family protein</fullName>
    </submittedName>
</protein>
<accession>A0A7J0GB92</accession>
<dbReference type="Proteomes" id="UP000585474">
    <property type="component" value="Unassembled WGS sequence"/>
</dbReference>
<evidence type="ECO:0000313" key="2">
    <source>
        <dbReference type="EMBL" id="GFZ08069.1"/>
    </source>
</evidence>
<sequence>MDSSGRAVESYWRSRMIDGATSDEDEVTPVYKLEEICELLRSSHVSIVKEVSEFILKPSTITAQLLNRRTTSRFSKNVNTGSWGQDDTDQKETSNGETSSKYAHAENKTREERLLETIVRSGGVRLQPTRDAFQVFIVEASKLDALALSHALESKLLSALWQACSLYVGILVRLKAVCFLEGILRRKDVEQFSIVASYFSESIDVVRCSESPQASLREKSNKLGNSSYFRCGDVQFQSVACDRLLPCSRMGHIEKTIKAETIRGAIRGPLRGCDGGLITAAIRGE</sequence>
<dbReference type="PANTHER" id="PTHR21514:SF0">
    <property type="entry name" value="AP-4 COMPLEX ACCESSORY SUBUNIT TEPSIN"/>
    <property type="match status" value="1"/>
</dbReference>
<dbReference type="InterPro" id="IPR008942">
    <property type="entry name" value="ENTH_VHS"/>
</dbReference>